<dbReference type="Pfam" id="PF00400">
    <property type="entry name" value="WD40"/>
    <property type="match status" value="7"/>
</dbReference>
<dbReference type="InterPro" id="IPR013923">
    <property type="entry name" value="Autophagy-rel_prot_16_dom"/>
</dbReference>
<feature type="region of interest" description="Disordered" evidence="5">
    <location>
        <begin position="285"/>
        <end position="307"/>
    </location>
</feature>
<evidence type="ECO:0000313" key="8">
    <source>
        <dbReference type="Proteomes" id="UP000444721"/>
    </source>
</evidence>
<keyword evidence="2" id="KW-0677">Repeat</keyword>
<dbReference type="VEuPathDB" id="AmoebaDB:NF0079940"/>
<dbReference type="InterPro" id="IPR045160">
    <property type="entry name" value="ATG16"/>
</dbReference>
<dbReference type="PROSITE" id="PS50082">
    <property type="entry name" value="WD_REPEATS_2"/>
    <property type="match status" value="4"/>
</dbReference>
<dbReference type="EMBL" id="VFQX01000019">
    <property type="protein sequence ID" value="KAF0980245.1"/>
    <property type="molecule type" value="Genomic_DNA"/>
</dbReference>
<feature type="repeat" description="WD" evidence="3">
    <location>
        <begin position="496"/>
        <end position="537"/>
    </location>
</feature>
<dbReference type="SMART" id="SM00320">
    <property type="entry name" value="WD40"/>
    <property type="match status" value="7"/>
</dbReference>
<dbReference type="AlphaFoldDB" id="A0A6A5C431"/>
<comment type="caution">
    <text evidence="7">The sequence shown here is derived from an EMBL/GenBank/DDBJ whole genome shotgun (WGS) entry which is preliminary data.</text>
</comment>
<feature type="repeat" description="WD" evidence="3">
    <location>
        <begin position="591"/>
        <end position="623"/>
    </location>
</feature>
<evidence type="ECO:0000256" key="1">
    <source>
        <dbReference type="ARBA" id="ARBA00022574"/>
    </source>
</evidence>
<dbReference type="VEuPathDB" id="AmoebaDB:NfTy_028770"/>
<keyword evidence="1 3" id="KW-0853">WD repeat</keyword>
<evidence type="ECO:0000256" key="2">
    <source>
        <dbReference type="ARBA" id="ARBA00022737"/>
    </source>
</evidence>
<name>A0A6A5C431_NAEFO</name>
<organism evidence="7 8">
    <name type="scientific">Naegleria fowleri</name>
    <name type="common">Brain eating amoeba</name>
    <dbReference type="NCBI Taxonomy" id="5763"/>
    <lineage>
        <taxon>Eukaryota</taxon>
        <taxon>Discoba</taxon>
        <taxon>Heterolobosea</taxon>
        <taxon>Tetramitia</taxon>
        <taxon>Eutetramitia</taxon>
        <taxon>Vahlkampfiidae</taxon>
        <taxon>Naegleria</taxon>
    </lineage>
</organism>
<keyword evidence="4" id="KW-0175">Coiled coil</keyword>
<dbReference type="Proteomes" id="UP000444721">
    <property type="component" value="Unassembled WGS sequence"/>
</dbReference>
<dbReference type="OMA" id="WGRPCIS"/>
<dbReference type="Gene3D" id="2.130.10.10">
    <property type="entry name" value="YVTN repeat-like/Quinoprotein amine dehydrogenase"/>
    <property type="match status" value="2"/>
</dbReference>
<evidence type="ECO:0000259" key="6">
    <source>
        <dbReference type="Pfam" id="PF08614"/>
    </source>
</evidence>
<dbReference type="RefSeq" id="XP_044564958.1">
    <property type="nucleotide sequence ID" value="XM_044704091.1"/>
</dbReference>
<evidence type="ECO:0000313" key="7">
    <source>
        <dbReference type="EMBL" id="KAF0980245.1"/>
    </source>
</evidence>
<evidence type="ECO:0000256" key="4">
    <source>
        <dbReference type="SAM" id="Coils"/>
    </source>
</evidence>
<dbReference type="InterPro" id="IPR015943">
    <property type="entry name" value="WD40/YVTN_repeat-like_dom_sf"/>
</dbReference>
<dbReference type="InterPro" id="IPR019775">
    <property type="entry name" value="WD40_repeat_CS"/>
</dbReference>
<dbReference type="OrthoDB" id="538223at2759"/>
<dbReference type="PANTHER" id="PTHR19878:SF8">
    <property type="entry name" value="AUTOPHAGY-RELATED 16, ISOFORM F"/>
    <property type="match status" value="1"/>
</dbReference>
<feature type="compositionally biased region" description="Low complexity" evidence="5">
    <location>
        <begin position="289"/>
        <end position="307"/>
    </location>
</feature>
<gene>
    <name evidence="7" type="ORF">FDP41_013459</name>
</gene>
<proteinExistence type="predicted"/>
<dbReference type="SUPFAM" id="SSF50978">
    <property type="entry name" value="WD40 repeat-like"/>
    <property type="match status" value="1"/>
</dbReference>
<feature type="domain" description="Autophagy-related protein 16" evidence="6">
    <location>
        <begin position="16"/>
        <end position="217"/>
    </location>
</feature>
<dbReference type="GeneID" id="68120674"/>
<feature type="coiled-coil region" evidence="4">
    <location>
        <begin position="29"/>
        <end position="211"/>
    </location>
</feature>
<reference evidence="7 8" key="1">
    <citation type="journal article" date="2019" name="Sci. Rep.">
        <title>Nanopore sequencing improves the draft genome of the human pathogenic amoeba Naegleria fowleri.</title>
        <authorList>
            <person name="Liechti N."/>
            <person name="Schurch N."/>
            <person name="Bruggmann R."/>
            <person name="Wittwer M."/>
        </authorList>
    </citation>
    <scope>NUCLEOTIDE SEQUENCE [LARGE SCALE GENOMIC DNA]</scope>
    <source>
        <strain evidence="7 8">ATCC 30894</strain>
    </source>
</reference>
<dbReference type="InterPro" id="IPR001680">
    <property type="entry name" value="WD40_rpt"/>
</dbReference>
<dbReference type="Pfam" id="PF08614">
    <property type="entry name" value="ATG16"/>
    <property type="match status" value="1"/>
</dbReference>
<dbReference type="PROSITE" id="PS00678">
    <property type="entry name" value="WD_REPEATS_1"/>
    <property type="match status" value="3"/>
</dbReference>
<dbReference type="GO" id="GO:0000045">
    <property type="term" value="P:autophagosome assembly"/>
    <property type="evidence" value="ECO:0007669"/>
    <property type="project" value="InterPro"/>
</dbReference>
<dbReference type="PANTHER" id="PTHR19878">
    <property type="entry name" value="AUTOPHAGY PROTEIN 16-LIKE"/>
    <property type="match status" value="1"/>
</dbReference>
<evidence type="ECO:0000256" key="5">
    <source>
        <dbReference type="SAM" id="MobiDB-lite"/>
    </source>
</evidence>
<accession>A0A6A5C431</accession>
<dbReference type="CDD" id="cd22887">
    <property type="entry name" value="Atg16_CCD"/>
    <property type="match status" value="1"/>
</dbReference>
<protein>
    <recommendedName>
        <fullName evidence="6">Autophagy-related protein 16 domain-containing protein</fullName>
    </recommendedName>
</protein>
<dbReference type="VEuPathDB" id="AmoebaDB:FDP41_013459"/>
<evidence type="ECO:0000256" key="3">
    <source>
        <dbReference type="PROSITE-ProRule" id="PRU00221"/>
    </source>
</evidence>
<keyword evidence="8" id="KW-1185">Reference proteome</keyword>
<dbReference type="CDD" id="cd00200">
    <property type="entry name" value="WD40"/>
    <property type="match status" value="1"/>
</dbReference>
<feature type="repeat" description="WD" evidence="3">
    <location>
        <begin position="452"/>
        <end position="493"/>
    </location>
</feature>
<dbReference type="InterPro" id="IPR036322">
    <property type="entry name" value="WD40_repeat_dom_sf"/>
</dbReference>
<dbReference type="PROSITE" id="PS50294">
    <property type="entry name" value="WD_REPEATS_REGION"/>
    <property type="match status" value="2"/>
</dbReference>
<feature type="repeat" description="WD" evidence="3">
    <location>
        <begin position="410"/>
        <end position="451"/>
    </location>
</feature>
<sequence length="623" mass="69586">MSTLTTSPCWKTNFSQIIQQRNEEESKPFQSLVQQYENLCNELRKTKKQHQTTKEKLNSIQVEYEHYKEEYSKLKTTNSPGVPSPSGVSSARVKELEEKVYCLQEELTSAFRAKVESAQSLLDLNNEVKRLKTQEQEQKLQYEKLVIELENLKETNRGLEEKLQKKESAIELLKGERDTLLSELREKDKQVEQLTEENKKMVERVVDQKQKQVDAMNQVNELYKSFMQQKQQLQLLQAKYKTGSVDLTGVDVVGAVSSPSQEEKPEKKNENAFFSFLDKIRNVGNTTQSSSSSSNLPTSMNISTVSSSSNEQNKILITPPKTIVSKQTIDTQINGIDFSDDTHSVAIACSDKTIRIFNSKSGSFSNVLHGSTDSVIKVKFSLVGQLALGACADSICRIWNLGNDRVKHTLTGHTKKIYGADFSPDAKKVVTGAHDRTIKFWELQFGTCEKTLLTCKSSVNDVEVSRGGDVVASAHFDSAIRLWDMRTYKSIAEIERAHDGQQVTSVSFSKDGTKLLSNGKDNLLNIYDTRMSNRVLDSLKHPDYKNTIVYNKACFSPCGEYCASGGTNGKIFIWSLTPTSTKAMGSSCLVVNGHSTSATGVVWNPDGSQIASCGLDKTLLIFE</sequence>